<proteinExistence type="predicted"/>
<sequence length="65" mass="6951">MVRSAASIRAGKERAKKNRPDGGITTARMRGCLAAYSCSNAFFQPQPSQTVEPTVAKWDHGGDIG</sequence>
<feature type="region of interest" description="Disordered" evidence="1">
    <location>
        <begin position="1"/>
        <end position="25"/>
    </location>
</feature>
<dbReference type="AlphaFoldDB" id="A0AAN6ZGM6"/>
<protein>
    <submittedName>
        <fullName evidence="2">Uncharacterized protein</fullName>
    </submittedName>
</protein>
<accession>A0AAN6ZGM6</accession>
<name>A0AAN6ZGM6_9PEZI</name>
<evidence type="ECO:0000313" key="2">
    <source>
        <dbReference type="EMBL" id="KAK4138425.1"/>
    </source>
</evidence>
<comment type="caution">
    <text evidence="2">The sequence shown here is derived from an EMBL/GenBank/DDBJ whole genome shotgun (WGS) entry which is preliminary data.</text>
</comment>
<keyword evidence="3" id="KW-1185">Reference proteome</keyword>
<reference evidence="2" key="1">
    <citation type="journal article" date="2023" name="Mol. Phylogenet. Evol.">
        <title>Genome-scale phylogeny and comparative genomics of the fungal order Sordariales.</title>
        <authorList>
            <person name="Hensen N."/>
            <person name="Bonometti L."/>
            <person name="Westerberg I."/>
            <person name="Brannstrom I.O."/>
            <person name="Guillou S."/>
            <person name="Cros-Aarteil S."/>
            <person name="Calhoun S."/>
            <person name="Haridas S."/>
            <person name="Kuo A."/>
            <person name="Mondo S."/>
            <person name="Pangilinan J."/>
            <person name="Riley R."/>
            <person name="LaButti K."/>
            <person name="Andreopoulos B."/>
            <person name="Lipzen A."/>
            <person name="Chen C."/>
            <person name="Yan M."/>
            <person name="Daum C."/>
            <person name="Ng V."/>
            <person name="Clum A."/>
            <person name="Steindorff A."/>
            <person name="Ohm R.A."/>
            <person name="Martin F."/>
            <person name="Silar P."/>
            <person name="Natvig D.O."/>
            <person name="Lalanne C."/>
            <person name="Gautier V."/>
            <person name="Ament-Velasquez S.L."/>
            <person name="Kruys A."/>
            <person name="Hutchinson M.I."/>
            <person name="Powell A.J."/>
            <person name="Barry K."/>
            <person name="Miller A.N."/>
            <person name="Grigoriev I.V."/>
            <person name="Debuchy R."/>
            <person name="Gladieux P."/>
            <person name="Hiltunen Thoren M."/>
            <person name="Johannesson H."/>
        </authorList>
    </citation>
    <scope>NUCLEOTIDE SEQUENCE</scope>
    <source>
        <strain evidence="2">CBS 123565</strain>
    </source>
</reference>
<gene>
    <name evidence="2" type="ORF">BT67DRAFT_9029</name>
</gene>
<dbReference type="Proteomes" id="UP001304895">
    <property type="component" value="Unassembled WGS sequence"/>
</dbReference>
<evidence type="ECO:0000313" key="3">
    <source>
        <dbReference type="Proteomes" id="UP001304895"/>
    </source>
</evidence>
<evidence type="ECO:0000256" key="1">
    <source>
        <dbReference type="SAM" id="MobiDB-lite"/>
    </source>
</evidence>
<reference evidence="2" key="2">
    <citation type="submission" date="2023-05" db="EMBL/GenBank/DDBJ databases">
        <authorList>
            <consortium name="Lawrence Berkeley National Laboratory"/>
            <person name="Steindorff A."/>
            <person name="Hensen N."/>
            <person name="Bonometti L."/>
            <person name="Westerberg I."/>
            <person name="Brannstrom I.O."/>
            <person name="Guillou S."/>
            <person name="Cros-Aarteil S."/>
            <person name="Calhoun S."/>
            <person name="Haridas S."/>
            <person name="Kuo A."/>
            <person name="Mondo S."/>
            <person name="Pangilinan J."/>
            <person name="Riley R."/>
            <person name="Labutti K."/>
            <person name="Andreopoulos B."/>
            <person name="Lipzen A."/>
            <person name="Chen C."/>
            <person name="Yanf M."/>
            <person name="Daum C."/>
            <person name="Ng V."/>
            <person name="Clum A."/>
            <person name="Ohm R."/>
            <person name="Martin F."/>
            <person name="Silar P."/>
            <person name="Natvig D."/>
            <person name="Lalanne C."/>
            <person name="Gautier V."/>
            <person name="Ament-Velasquez S.L."/>
            <person name="Kruys A."/>
            <person name="Hutchinson M.I."/>
            <person name="Powell A.J."/>
            <person name="Barry K."/>
            <person name="Miller A.N."/>
            <person name="Grigoriev I.V."/>
            <person name="Debuchy R."/>
            <person name="Gladieux P."/>
            <person name="Thoren M.H."/>
            <person name="Johannesson H."/>
        </authorList>
    </citation>
    <scope>NUCLEOTIDE SEQUENCE</scope>
    <source>
        <strain evidence="2">CBS 123565</strain>
    </source>
</reference>
<dbReference type="EMBL" id="MU853401">
    <property type="protein sequence ID" value="KAK4138425.1"/>
    <property type="molecule type" value="Genomic_DNA"/>
</dbReference>
<organism evidence="2 3">
    <name type="scientific">Trichocladium antarcticum</name>
    <dbReference type="NCBI Taxonomy" id="1450529"/>
    <lineage>
        <taxon>Eukaryota</taxon>
        <taxon>Fungi</taxon>
        <taxon>Dikarya</taxon>
        <taxon>Ascomycota</taxon>
        <taxon>Pezizomycotina</taxon>
        <taxon>Sordariomycetes</taxon>
        <taxon>Sordariomycetidae</taxon>
        <taxon>Sordariales</taxon>
        <taxon>Chaetomiaceae</taxon>
        <taxon>Trichocladium</taxon>
    </lineage>
</organism>